<feature type="region of interest" description="Disordered" evidence="1">
    <location>
        <begin position="1"/>
        <end position="49"/>
    </location>
</feature>
<feature type="compositionally biased region" description="Pro residues" evidence="1">
    <location>
        <begin position="1"/>
        <end position="11"/>
    </location>
</feature>
<evidence type="ECO:0000313" key="2">
    <source>
        <dbReference type="EMBL" id="CAA9431344.1"/>
    </source>
</evidence>
<name>A0A6J4Q5P0_9PSEU</name>
<gene>
    <name evidence="2" type="ORF">AVDCRST_MAG66-3334</name>
</gene>
<evidence type="ECO:0000256" key="1">
    <source>
        <dbReference type="SAM" id="MobiDB-lite"/>
    </source>
</evidence>
<reference evidence="2" key="1">
    <citation type="submission" date="2020-02" db="EMBL/GenBank/DDBJ databases">
        <authorList>
            <person name="Meier V. D."/>
        </authorList>
    </citation>
    <scope>NUCLEOTIDE SEQUENCE</scope>
    <source>
        <strain evidence="2">AVDCRST_MAG66</strain>
    </source>
</reference>
<organism evidence="2">
    <name type="scientific">uncultured Pseudonocardia sp</name>
    <dbReference type="NCBI Taxonomy" id="211455"/>
    <lineage>
        <taxon>Bacteria</taxon>
        <taxon>Bacillati</taxon>
        <taxon>Actinomycetota</taxon>
        <taxon>Actinomycetes</taxon>
        <taxon>Pseudonocardiales</taxon>
        <taxon>Pseudonocardiaceae</taxon>
        <taxon>Pseudonocardia</taxon>
        <taxon>environmental samples</taxon>
    </lineage>
</organism>
<feature type="compositionally biased region" description="Low complexity" evidence="1">
    <location>
        <begin position="12"/>
        <end position="30"/>
    </location>
</feature>
<sequence length="49" mass="5486">WPLPRPVPSPRSPRCSAAGPAPSTPRCPSSRSPPPGWSRARSARRRRWR</sequence>
<dbReference type="AlphaFoldDB" id="A0A6J4Q5P0"/>
<proteinExistence type="predicted"/>
<feature type="non-terminal residue" evidence="2">
    <location>
        <position position="1"/>
    </location>
</feature>
<protein>
    <submittedName>
        <fullName evidence="2">Uncharacterized protein</fullName>
    </submittedName>
</protein>
<feature type="non-terminal residue" evidence="2">
    <location>
        <position position="49"/>
    </location>
</feature>
<dbReference type="EMBL" id="CADCUS010000482">
    <property type="protein sequence ID" value="CAA9431344.1"/>
    <property type="molecule type" value="Genomic_DNA"/>
</dbReference>
<accession>A0A6J4Q5P0</accession>